<feature type="domain" description="D-alanyl-D-alanine carboxypeptidase-like core" evidence="2">
    <location>
        <begin position="11"/>
        <end position="112"/>
    </location>
</feature>
<dbReference type="PANTHER" id="PTHR41533:SF1">
    <property type="entry name" value="L,D-TRANSPEPTIDASE YCBB-RELATED"/>
    <property type="match status" value="1"/>
</dbReference>
<dbReference type="eggNOG" id="COG3409">
    <property type="taxonomic scope" value="Bacteria"/>
</dbReference>
<accession>F2NE75</accession>
<dbReference type="Pfam" id="PF01471">
    <property type="entry name" value="PG_binding_1"/>
    <property type="match status" value="2"/>
</dbReference>
<dbReference type="EMBL" id="CP002629">
    <property type="protein sequence ID" value="AEB10705.1"/>
    <property type="molecule type" value="Genomic_DNA"/>
</dbReference>
<dbReference type="InterPro" id="IPR003709">
    <property type="entry name" value="VanY-like_core_dom"/>
</dbReference>
<dbReference type="InterPro" id="IPR002477">
    <property type="entry name" value="Peptidoglycan-bd-like"/>
</dbReference>
<dbReference type="Gene3D" id="3.30.1380.10">
    <property type="match status" value="1"/>
</dbReference>
<dbReference type="InterPro" id="IPR036366">
    <property type="entry name" value="PGBDSf"/>
</dbReference>
<keyword evidence="4" id="KW-1185">Reference proteome</keyword>
<dbReference type="eggNOG" id="COG1876">
    <property type="taxonomic scope" value="Bacteria"/>
</dbReference>
<evidence type="ECO:0000313" key="3">
    <source>
        <dbReference type="EMBL" id="AEB10705.1"/>
    </source>
</evidence>
<dbReference type="Pfam" id="PF02557">
    <property type="entry name" value="VanY"/>
    <property type="match status" value="1"/>
</dbReference>
<dbReference type="Proteomes" id="UP000000483">
    <property type="component" value="Chromosome"/>
</dbReference>
<dbReference type="KEGG" id="dao:Desac_2905"/>
<dbReference type="Gene3D" id="1.10.101.10">
    <property type="entry name" value="PGBD-like superfamily/PGBD"/>
    <property type="match status" value="2"/>
</dbReference>
<proteinExistence type="predicted"/>
<dbReference type="eggNOG" id="COG3179">
    <property type="taxonomic scope" value="Bacteria"/>
</dbReference>
<dbReference type="AlphaFoldDB" id="F2NE75"/>
<dbReference type="SUPFAM" id="SSF47090">
    <property type="entry name" value="PGBD-like"/>
    <property type="match status" value="2"/>
</dbReference>
<feature type="domain" description="Peptidoglycan binding-like" evidence="1">
    <location>
        <begin position="189"/>
        <end position="244"/>
    </location>
</feature>
<dbReference type="Gene3D" id="1.10.530.10">
    <property type="match status" value="1"/>
</dbReference>
<dbReference type="STRING" id="880072.Desac_2905"/>
<sequence length="524" mass="57311">MAQERDNALEHLHPLFREKVKALLEKLAAEGLPFLVFEGFRSPQRQRRLYAQGRTTPGRIVTKARPWLSNHQYGVAADFVLFEHNAWSWDDSGAKGKWWDRLHELGREVGLEPLSWEKPHLQLQGLQVGVLHAGQYPSGGDETWSGNLAAAIDNWSGEPEAPPVPGEAPERPGLSEVRVAQALQLGAKGSEVLELQKRLKDLRFDPGRLDGVFDSGTEAAVVAFQKSEDLLADGIVGPKTLAALELAETEEAAGETLLLQVGASGPHVEALQKQLAALGFDPGPLDGVFGEKTERAVLAFQESRELDADGIAGPQTMAALSLQAPPIQPAKALGLAPDVTVDLVAEMFPDAPINNIKRYLPYVLKALKDAGLEDKKMVLMALSTIRAETAGFEPISEYKSKYNTSPAGHPYDLYDFRRDLGNQGQGDGERFKGRGFIQLTGRHNYQKYSRELNLGDELVNHPDKANDPEIAARILALFLKDKERPIKEALLDGSLATARRLVNGGRHGLQAFTEAFEIGESLLA</sequence>
<gene>
    <name evidence="3" type="ordered locus">Desac_2905</name>
</gene>
<reference evidence="4" key="2">
    <citation type="submission" date="2011-03" db="EMBL/GenBank/DDBJ databases">
        <title>The complete genome of Desulfobacca acetoxidans DSM 11109.</title>
        <authorList>
            <consortium name="US DOE Joint Genome Institute (JGI-PGF)"/>
            <person name="Lucas S."/>
            <person name="Copeland A."/>
            <person name="Lapidus A."/>
            <person name="Bruce D."/>
            <person name="Goodwin L."/>
            <person name="Pitluck S."/>
            <person name="Peters L."/>
            <person name="Kyrpides N."/>
            <person name="Mavromatis K."/>
            <person name="Ivanova N."/>
            <person name="Ovchinnikova G."/>
            <person name="Teshima H."/>
            <person name="Detter J.C."/>
            <person name="Han C."/>
            <person name="Land M."/>
            <person name="Hauser L."/>
            <person name="Markowitz V."/>
            <person name="Cheng J.-F."/>
            <person name="Hugenholtz P."/>
            <person name="Woyke T."/>
            <person name="Wu D."/>
            <person name="Spring S."/>
            <person name="Schueler E."/>
            <person name="Brambilla E."/>
            <person name="Klenk H.-P."/>
            <person name="Eisen J.A."/>
        </authorList>
    </citation>
    <scope>NUCLEOTIDE SEQUENCE [LARGE SCALE GENOMIC DNA]</scope>
    <source>
        <strain evidence="4">ATCC 700848 / DSM 11109 / ASRB2</strain>
    </source>
</reference>
<dbReference type="GO" id="GO:0008233">
    <property type="term" value="F:peptidase activity"/>
    <property type="evidence" value="ECO:0007669"/>
    <property type="project" value="InterPro"/>
</dbReference>
<reference evidence="3 4" key="1">
    <citation type="journal article" date="2011" name="Stand. Genomic Sci.">
        <title>Complete genome sequence of the acetate-degrading sulfate reducer Desulfobacca acetoxidans type strain (ASRB2).</title>
        <authorList>
            <person name="Goker M."/>
            <person name="Teshima H."/>
            <person name="Lapidus A."/>
            <person name="Nolan M."/>
            <person name="Lucas S."/>
            <person name="Hammon N."/>
            <person name="Deshpande S."/>
            <person name="Cheng J.F."/>
            <person name="Tapia R."/>
            <person name="Han C."/>
            <person name="Goodwin L."/>
            <person name="Pitluck S."/>
            <person name="Huntemann M."/>
            <person name="Liolios K."/>
            <person name="Ivanova N."/>
            <person name="Pagani I."/>
            <person name="Mavromatis K."/>
            <person name="Ovchinikova G."/>
            <person name="Pati A."/>
            <person name="Chen A."/>
            <person name="Palaniappan K."/>
            <person name="Land M."/>
            <person name="Hauser L."/>
            <person name="Brambilla E.M."/>
            <person name="Rohde M."/>
            <person name="Spring S."/>
            <person name="Detter J.C."/>
            <person name="Woyke T."/>
            <person name="Bristow J."/>
            <person name="Eisen J.A."/>
            <person name="Markowitz V."/>
            <person name="Hugenholtz P."/>
            <person name="Kyrpides N.C."/>
            <person name="Klenk H.P."/>
        </authorList>
    </citation>
    <scope>NUCLEOTIDE SEQUENCE [LARGE SCALE GENOMIC DNA]</scope>
    <source>
        <strain evidence="4">ATCC 700848 / DSM 11109 / ASRB2</strain>
    </source>
</reference>
<protein>
    <submittedName>
        <fullName evidence="3">Peptidoglycan-binding domain 1 protein</fullName>
    </submittedName>
</protein>
<dbReference type="CDD" id="cd14845">
    <property type="entry name" value="L-Ala-D-Glu_peptidase_like"/>
    <property type="match status" value="1"/>
</dbReference>
<dbReference type="HOGENOM" id="CLU_519468_0_0_7"/>
<name>F2NE75_DESAR</name>
<dbReference type="InterPro" id="IPR036365">
    <property type="entry name" value="PGBD-like_sf"/>
</dbReference>
<dbReference type="RefSeq" id="WP_013707814.1">
    <property type="nucleotide sequence ID" value="NC_015388.1"/>
</dbReference>
<dbReference type="InterPro" id="IPR023346">
    <property type="entry name" value="Lysozyme-like_dom_sf"/>
</dbReference>
<feature type="domain" description="Peptidoglycan binding-like" evidence="1">
    <location>
        <begin position="264"/>
        <end position="320"/>
    </location>
</feature>
<evidence type="ECO:0000259" key="1">
    <source>
        <dbReference type="Pfam" id="PF01471"/>
    </source>
</evidence>
<organism evidence="3 4">
    <name type="scientific">Desulfobacca acetoxidans (strain ATCC 700848 / DSM 11109 / ASRB2)</name>
    <dbReference type="NCBI Taxonomy" id="880072"/>
    <lineage>
        <taxon>Bacteria</taxon>
        <taxon>Pseudomonadati</taxon>
        <taxon>Thermodesulfobacteriota</taxon>
        <taxon>Desulfobaccia</taxon>
        <taxon>Desulfobaccales</taxon>
        <taxon>Desulfobaccaceae</taxon>
        <taxon>Desulfobacca</taxon>
    </lineage>
</organism>
<evidence type="ECO:0000259" key="2">
    <source>
        <dbReference type="Pfam" id="PF02557"/>
    </source>
</evidence>
<dbReference type="SUPFAM" id="SSF55166">
    <property type="entry name" value="Hedgehog/DD-peptidase"/>
    <property type="match status" value="1"/>
</dbReference>
<evidence type="ECO:0000313" key="4">
    <source>
        <dbReference type="Proteomes" id="UP000000483"/>
    </source>
</evidence>
<dbReference type="InterPro" id="IPR052905">
    <property type="entry name" value="LD-transpeptidase_YkuD-like"/>
</dbReference>
<dbReference type="PANTHER" id="PTHR41533">
    <property type="entry name" value="L,D-TRANSPEPTIDASE HI_1667-RELATED"/>
    <property type="match status" value="1"/>
</dbReference>
<dbReference type="SUPFAM" id="SSF53955">
    <property type="entry name" value="Lysozyme-like"/>
    <property type="match status" value="1"/>
</dbReference>
<dbReference type="InterPro" id="IPR009045">
    <property type="entry name" value="Zn_M74/Hedgehog-like"/>
</dbReference>
<dbReference type="GO" id="GO:0006508">
    <property type="term" value="P:proteolysis"/>
    <property type="evidence" value="ECO:0007669"/>
    <property type="project" value="InterPro"/>
</dbReference>
<dbReference type="OrthoDB" id="3809801at2"/>